<dbReference type="FunCoup" id="A0A067MWX1">
    <property type="interactions" value="140"/>
</dbReference>
<evidence type="ECO:0000256" key="4">
    <source>
        <dbReference type="ARBA" id="ARBA00015522"/>
    </source>
</evidence>
<evidence type="ECO:0000313" key="8">
    <source>
        <dbReference type="Proteomes" id="UP000027195"/>
    </source>
</evidence>
<gene>
    <name evidence="7" type="ORF">BOTBODRAFT_31032</name>
</gene>
<evidence type="ECO:0000256" key="5">
    <source>
        <dbReference type="ARBA" id="ARBA00023242"/>
    </source>
</evidence>
<keyword evidence="5" id="KW-0539">Nucleus</keyword>
<evidence type="ECO:0000313" key="7">
    <source>
        <dbReference type="EMBL" id="KDQ16342.1"/>
    </source>
</evidence>
<comment type="function">
    <text evidence="1">Involved in the biogenesis of the 60S ribosomal subunit.</text>
</comment>
<proteinExistence type="inferred from homology"/>
<dbReference type="HOGENOM" id="CLU_078857_1_0_1"/>
<feature type="compositionally biased region" description="Basic residues" evidence="6">
    <location>
        <begin position="1"/>
        <end position="11"/>
    </location>
</feature>
<evidence type="ECO:0000256" key="2">
    <source>
        <dbReference type="ARBA" id="ARBA00004604"/>
    </source>
</evidence>
<accession>A0A067MWX1</accession>
<evidence type="ECO:0000256" key="3">
    <source>
        <dbReference type="ARBA" id="ARBA00008479"/>
    </source>
</evidence>
<dbReference type="PANTHER" id="PTHR13243">
    <property type="entry name" value="HSPC111 PROTEIN-RELATED"/>
    <property type="match status" value="1"/>
</dbReference>
<comment type="similarity">
    <text evidence="3">Belongs to the NOP16 family.</text>
</comment>
<dbReference type="STRING" id="930990.A0A067MWX1"/>
<organism evidence="7 8">
    <name type="scientific">Botryobasidium botryosum (strain FD-172 SS1)</name>
    <dbReference type="NCBI Taxonomy" id="930990"/>
    <lineage>
        <taxon>Eukaryota</taxon>
        <taxon>Fungi</taxon>
        <taxon>Dikarya</taxon>
        <taxon>Basidiomycota</taxon>
        <taxon>Agaricomycotina</taxon>
        <taxon>Agaricomycetes</taxon>
        <taxon>Cantharellales</taxon>
        <taxon>Botryobasidiaceae</taxon>
        <taxon>Botryobasidium</taxon>
    </lineage>
</organism>
<feature type="compositionally biased region" description="Polar residues" evidence="6">
    <location>
        <begin position="12"/>
        <end position="22"/>
    </location>
</feature>
<dbReference type="PANTHER" id="PTHR13243:SF1">
    <property type="entry name" value="NUCLEOLAR PROTEIN 16"/>
    <property type="match status" value="1"/>
</dbReference>
<feature type="region of interest" description="Disordered" evidence="6">
    <location>
        <begin position="1"/>
        <end position="38"/>
    </location>
</feature>
<dbReference type="OrthoDB" id="285729at2759"/>
<dbReference type="GO" id="GO:0005730">
    <property type="term" value="C:nucleolus"/>
    <property type="evidence" value="ECO:0007669"/>
    <property type="project" value="UniProtKB-SubCell"/>
</dbReference>
<dbReference type="AlphaFoldDB" id="A0A067MWX1"/>
<name>A0A067MWX1_BOTB1</name>
<dbReference type="InParanoid" id="A0A067MWX1"/>
<feature type="region of interest" description="Disordered" evidence="6">
    <location>
        <begin position="118"/>
        <end position="146"/>
    </location>
</feature>
<comment type="subcellular location">
    <subcellularLocation>
        <location evidence="2">Nucleus</location>
        <location evidence="2">Nucleolus</location>
    </subcellularLocation>
</comment>
<dbReference type="GO" id="GO:0042273">
    <property type="term" value="P:ribosomal large subunit biogenesis"/>
    <property type="evidence" value="ECO:0007669"/>
    <property type="project" value="TreeGrafter"/>
</dbReference>
<keyword evidence="8" id="KW-1185">Reference proteome</keyword>
<dbReference type="EMBL" id="KL198028">
    <property type="protein sequence ID" value="KDQ16342.1"/>
    <property type="molecule type" value="Genomic_DNA"/>
</dbReference>
<evidence type="ECO:0000256" key="1">
    <source>
        <dbReference type="ARBA" id="ARBA00002889"/>
    </source>
</evidence>
<protein>
    <recommendedName>
        <fullName evidence="4">Nucleolar protein 16</fullName>
    </recommendedName>
</protein>
<evidence type="ECO:0000256" key="6">
    <source>
        <dbReference type="SAM" id="MobiDB-lite"/>
    </source>
</evidence>
<sequence length="230" mass="25228">MANPRQRRKARSSTYKAVSQSRRASKNLKKQPPIKGPKAIQDAWDRKKTLKQNYAALGLMGSMHTRSSGGSEPVIGVEAEMIEPEAIPMATQVPGIPKGKGRIIRDADGNIVDIELGEPHEDEKGGSLVDDEASSSQPWGKPMEDWGAEAAPVAPKTEVVRELERLSTNVVKVPRVASMHEVAWLRSLVALHGTDIEAMARDRKNNVWQKTPGELRKAITKAGGFEKLRV</sequence>
<dbReference type="Pfam" id="PF09420">
    <property type="entry name" value="Nop16"/>
    <property type="match status" value="1"/>
</dbReference>
<dbReference type="Proteomes" id="UP000027195">
    <property type="component" value="Unassembled WGS sequence"/>
</dbReference>
<dbReference type="InterPro" id="IPR019002">
    <property type="entry name" value="Ribosome_biogenesis_Nop16"/>
</dbReference>
<reference evidence="8" key="1">
    <citation type="journal article" date="2014" name="Proc. Natl. Acad. Sci. U.S.A.">
        <title>Extensive sampling of basidiomycete genomes demonstrates inadequacy of the white-rot/brown-rot paradigm for wood decay fungi.</title>
        <authorList>
            <person name="Riley R."/>
            <person name="Salamov A.A."/>
            <person name="Brown D.W."/>
            <person name="Nagy L.G."/>
            <person name="Floudas D."/>
            <person name="Held B.W."/>
            <person name="Levasseur A."/>
            <person name="Lombard V."/>
            <person name="Morin E."/>
            <person name="Otillar R."/>
            <person name="Lindquist E.A."/>
            <person name="Sun H."/>
            <person name="LaButti K.M."/>
            <person name="Schmutz J."/>
            <person name="Jabbour D."/>
            <person name="Luo H."/>
            <person name="Baker S.E."/>
            <person name="Pisabarro A.G."/>
            <person name="Walton J.D."/>
            <person name="Blanchette R.A."/>
            <person name="Henrissat B."/>
            <person name="Martin F."/>
            <person name="Cullen D."/>
            <person name="Hibbett D.S."/>
            <person name="Grigoriev I.V."/>
        </authorList>
    </citation>
    <scope>NUCLEOTIDE SEQUENCE [LARGE SCALE GENOMIC DNA]</scope>
    <source>
        <strain evidence="8">FD-172 SS1</strain>
    </source>
</reference>